<proteinExistence type="inferred from homology"/>
<evidence type="ECO:0000256" key="2">
    <source>
        <dbReference type="ARBA" id="ARBA00022741"/>
    </source>
</evidence>
<keyword evidence="2" id="KW-0547">Nucleotide-binding</keyword>
<evidence type="ECO:0000259" key="4">
    <source>
        <dbReference type="Pfam" id="PF00437"/>
    </source>
</evidence>
<dbReference type="InterPro" id="IPR001482">
    <property type="entry name" value="T2SS/T4SS_dom"/>
</dbReference>
<dbReference type="InterPro" id="IPR027417">
    <property type="entry name" value="P-loop_NTPase"/>
</dbReference>
<organism evidence="5 6">
    <name type="scientific">Maridesulfovibrio ferrireducens</name>
    <dbReference type="NCBI Taxonomy" id="246191"/>
    <lineage>
        <taxon>Bacteria</taxon>
        <taxon>Pseudomonadati</taxon>
        <taxon>Thermodesulfobacteriota</taxon>
        <taxon>Desulfovibrionia</taxon>
        <taxon>Desulfovibrionales</taxon>
        <taxon>Desulfovibrionaceae</taxon>
        <taxon>Maridesulfovibrio</taxon>
    </lineage>
</organism>
<dbReference type="Pfam" id="PF00437">
    <property type="entry name" value="T2SSE"/>
    <property type="match status" value="1"/>
</dbReference>
<evidence type="ECO:0000256" key="1">
    <source>
        <dbReference type="ARBA" id="ARBA00006611"/>
    </source>
</evidence>
<dbReference type="PANTHER" id="PTHR30258">
    <property type="entry name" value="TYPE II SECRETION SYSTEM PROTEIN GSPE-RELATED"/>
    <property type="match status" value="1"/>
</dbReference>
<dbReference type="PANTHER" id="PTHR30258:SF1">
    <property type="entry name" value="PROTEIN TRANSPORT PROTEIN HOFB HOMOLOG"/>
    <property type="match status" value="1"/>
</dbReference>
<protein>
    <submittedName>
        <fullName evidence="5">Twitching motility protein PilT</fullName>
    </submittedName>
</protein>
<name>A0A1G9ENV1_9BACT</name>
<dbReference type="OrthoDB" id="5442742at2"/>
<comment type="similarity">
    <text evidence="1">Belongs to the GSP E family.</text>
</comment>
<dbReference type="RefSeq" id="WP_092159254.1">
    <property type="nucleotide sequence ID" value="NZ_FNGA01000002.1"/>
</dbReference>
<evidence type="ECO:0000313" key="5">
    <source>
        <dbReference type="EMBL" id="SDK77816.1"/>
    </source>
</evidence>
<dbReference type="STRING" id="246191.SAMN05660337_1200"/>
<dbReference type="Gene3D" id="3.40.50.300">
    <property type="entry name" value="P-loop containing nucleotide triphosphate hydrolases"/>
    <property type="match status" value="1"/>
</dbReference>
<dbReference type="SUPFAM" id="SSF52540">
    <property type="entry name" value="P-loop containing nucleoside triphosphate hydrolases"/>
    <property type="match status" value="1"/>
</dbReference>
<dbReference type="AlphaFoldDB" id="A0A1G9ENV1"/>
<evidence type="ECO:0000256" key="3">
    <source>
        <dbReference type="ARBA" id="ARBA00022840"/>
    </source>
</evidence>
<dbReference type="Proteomes" id="UP000199053">
    <property type="component" value="Unassembled WGS sequence"/>
</dbReference>
<accession>A0A1G9ENV1</accession>
<dbReference type="GO" id="GO:0016887">
    <property type="term" value="F:ATP hydrolysis activity"/>
    <property type="evidence" value="ECO:0007669"/>
    <property type="project" value="TreeGrafter"/>
</dbReference>
<reference evidence="6" key="1">
    <citation type="submission" date="2016-10" db="EMBL/GenBank/DDBJ databases">
        <authorList>
            <person name="Varghese N."/>
            <person name="Submissions S."/>
        </authorList>
    </citation>
    <scope>NUCLEOTIDE SEQUENCE [LARGE SCALE GENOMIC DNA]</scope>
    <source>
        <strain evidence="6">DSM 16995</strain>
    </source>
</reference>
<gene>
    <name evidence="5" type="ORF">SAMN05660337_1200</name>
</gene>
<keyword evidence="6" id="KW-1185">Reference proteome</keyword>
<dbReference type="GO" id="GO:0005524">
    <property type="term" value="F:ATP binding"/>
    <property type="evidence" value="ECO:0007669"/>
    <property type="project" value="UniProtKB-KW"/>
</dbReference>
<feature type="domain" description="Bacterial type II secretion system protein E" evidence="4">
    <location>
        <begin position="57"/>
        <end position="268"/>
    </location>
</feature>
<dbReference type="GO" id="GO:0005886">
    <property type="term" value="C:plasma membrane"/>
    <property type="evidence" value="ECO:0007669"/>
    <property type="project" value="TreeGrafter"/>
</dbReference>
<sequence>MVLKSVSFTDLILHESGEAFMKGCDNCDQKLVPCEEDTKKEIQMLHGEVLKVHEESGRHTFRIKHEDIGYRVALYEGVVWGSGKVFFLRRIQEKVSAFTELGLPEALSEWLLNSNQSKGLVLFTGAQASGKTFSASSLVATRLSTLGGHAVSFENPAEMPLDGKHGKFGFCFQAEIDHEEDLAEAIERSHRFASPNIIYIGEIRSKHAASEALRVCLGSDQQIVVATLHGFDLVTALERLVTMAREIDGDIASQNLAQGLLAVVHQQLEHIDGKTVLHVPQFLLAPFNENFKGLRAKIKNGELAGLQEEMREQRNRIQFGGLEALCKG</sequence>
<evidence type="ECO:0000313" key="6">
    <source>
        <dbReference type="Proteomes" id="UP000199053"/>
    </source>
</evidence>
<keyword evidence="3" id="KW-0067">ATP-binding</keyword>
<dbReference type="EMBL" id="FNGA01000002">
    <property type="protein sequence ID" value="SDK77816.1"/>
    <property type="molecule type" value="Genomic_DNA"/>
</dbReference>